<dbReference type="InterPro" id="IPR001466">
    <property type="entry name" value="Beta-lactam-related"/>
</dbReference>
<evidence type="ECO:0000259" key="1">
    <source>
        <dbReference type="Pfam" id="PF00144"/>
    </source>
</evidence>
<proteinExistence type="predicted"/>
<dbReference type="PANTHER" id="PTHR43283:SF7">
    <property type="entry name" value="BETA-LACTAMASE-RELATED DOMAIN-CONTAINING PROTEIN"/>
    <property type="match status" value="1"/>
</dbReference>
<reference evidence="2 3" key="1">
    <citation type="submission" date="2022-02" db="EMBL/GenBank/DDBJ databases">
        <authorList>
            <person name="Min J."/>
        </authorList>
    </citation>
    <scope>NUCLEOTIDE SEQUENCE [LARGE SCALE GENOMIC DNA]</scope>
    <source>
        <strain evidence="2 3">GR10-1</strain>
    </source>
</reference>
<dbReference type="Proteomes" id="UP001202248">
    <property type="component" value="Unassembled WGS sequence"/>
</dbReference>
<organism evidence="2 3">
    <name type="scientific">Niabella ginsengisoli</name>
    <dbReference type="NCBI Taxonomy" id="522298"/>
    <lineage>
        <taxon>Bacteria</taxon>
        <taxon>Pseudomonadati</taxon>
        <taxon>Bacteroidota</taxon>
        <taxon>Chitinophagia</taxon>
        <taxon>Chitinophagales</taxon>
        <taxon>Chitinophagaceae</taxon>
        <taxon>Niabella</taxon>
    </lineage>
</organism>
<dbReference type="SUPFAM" id="SSF56601">
    <property type="entry name" value="beta-lactamase/transpeptidase-like"/>
    <property type="match status" value="1"/>
</dbReference>
<feature type="domain" description="Beta-lactamase-related" evidence="1">
    <location>
        <begin position="10"/>
        <end position="290"/>
    </location>
</feature>
<dbReference type="Gene3D" id="3.40.710.10">
    <property type="entry name" value="DD-peptidase/beta-lactamase superfamily"/>
    <property type="match status" value="1"/>
</dbReference>
<dbReference type="Pfam" id="PF00144">
    <property type="entry name" value="Beta-lactamase"/>
    <property type="match status" value="1"/>
</dbReference>
<accession>A0ABS9SII0</accession>
<protein>
    <submittedName>
        <fullName evidence="2">Beta-lactamase family protein</fullName>
    </submittedName>
</protein>
<dbReference type="InterPro" id="IPR012338">
    <property type="entry name" value="Beta-lactam/transpept-like"/>
</dbReference>
<comment type="caution">
    <text evidence="2">The sequence shown here is derived from an EMBL/GenBank/DDBJ whole genome shotgun (WGS) entry which is preliminary data.</text>
</comment>
<evidence type="ECO:0000313" key="3">
    <source>
        <dbReference type="Proteomes" id="UP001202248"/>
    </source>
</evidence>
<keyword evidence="3" id="KW-1185">Reference proteome</keyword>
<name>A0ABS9SII0_9BACT</name>
<gene>
    <name evidence="2" type="ORF">MKP09_09720</name>
</gene>
<dbReference type="PANTHER" id="PTHR43283">
    <property type="entry name" value="BETA-LACTAMASE-RELATED"/>
    <property type="match status" value="1"/>
</dbReference>
<sequence>MLYEKYFDNLDSTNIFPSFSVAKSFVGTLAQIARQEGFIKSFDDPVTDYLPWLMKSDQAWKNITVQNVLDMRTGVNSDETYNSPFSDVIQLGFTRNMIAQLKKLKIKSNSKIFEYKSVNTQLLGAVIEAATQRRLPEYLQEKLWQSIGMESNAAWQTDAKGMARAFCCLNATMKDFAKLGRLYLNNGNWNGQQILDQKWVQTILNPDTMRVYQGYKNHWWSSRVIRRFNDSLEATNFVAAQKDKWYMAKNSRNGKTYYSTYNNLPAVFAQGMLGQFIYINPQKNLIIVRTGHNWKHPRLYAQRFIEDLAERID</sequence>
<evidence type="ECO:0000313" key="2">
    <source>
        <dbReference type="EMBL" id="MCH5598167.1"/>
    </source>
</evidence>
<dbReference type="InterPro" id="IPR050789">
    <property type="entry name" value="Diverse_Enzym_Activities"/>
</dbReference>
<dbReference type="EMBL" id="JAKWBL010000001">
    <property type="protein sequence ID" value="MCH5598167.1"/>
    <property type="molecule type" value="Genomic_DNA"/>
</dbReference>